<keyword evidence="12" id="KW-1185">Reference proteome</keyword>
<dbReference type="NCBIfam" id="TIGR01656">
    <property type="entry name" value="Histidinol-ppas"/>
    <property type="match status" value="1"/>
</dbReference>
<dbReference type="GO" id="GO:0005737">
    <property type="term" value="C:cytoplasm"/>
    <property type="evidence" value="ECO:0007669"/>
    <property type="project" value="UniProtKB-SubCell"/>
</dbReference>
<evidence type="ECO:0000256" key="2">
    <source>
        <dbReference type="ARBA" id="ARBA00022490"/>
    </source>
</evidence>
<evidence type="ECO:0000313" key="11">
    <source>
        <dbReference type="EMBL" id="QJD98018.1"/>
    </source>
</evidence>
<dbReference type="AlphaFoldDB" id="A0A7L5E5W5"/>
<evidence type="ECO:0000256" key="8">
    <source>
        <dbReference type="PIRSR" id="PIRSR004682-1"/>
    </source>
</evidence>
<dbReference type="PIRSF" id="PIRSF004682">
    <property type="entry name" value="GmhB"/>
    <property type="match status" value="1"/>
</dbReference>
<dbReference type="EMBL" id="CP051682">
    <property type="protein sequence ID" value="QJD98018.1"/>
    <property type="molecule type" value="Genomic_DNA"/>
</dbReference>
<dbReference type="SUPFAM" id="SSF56784">
    <property type="entry name" value="HAD-like"/>
    <property type="match status" value="1"/>
</dbReference>
<evidence type="ECO:0000256" key="5">
    <source>
        <dbReference type="ARBA" id="ARBA00023277"/>
    </source>
</evidence>
<keyword evidence="5 7" id="KW-0119">Carbohydrate metabolism</keyword>
<reference evidence="11 12" key="1">
    <citation type="submission" date="2020-04" db="EMBL/GenBank/DDBJ databases">
        <title>Genome sequencing of novel species.</title>
        <authorList>
            <person name="Heo J."/>
            <person name="Kim S.-J."/>
            <person name="Kim J.-S."/>
            <person name="Hong S.-B."/>
            <person name="Kwon S.-W."/>
        </authorList>
    </citation>
    <scope>NUCLEOTIDE SEQUENCE [LARGE SCALE GENOMIC DNA]</scope>
    <source>
        <strain evidence="11 12">F39-2</strain>
    </source>
</reference>
<evidence type="ECO:0000256" key="1">
    <source>
        <dbReference type="ARBA" id="ARBA00004496"/>
    </source>
</evidence>
<protein>
    <recommendedName>
        <fullName evidence="6 7">D,D-heptose 1,7-bisphosphate phosphatase</fullName>
        <ecNumber evidence="7">3.1.3.-</ecNumber>
    </recommendedName>
</protein>
<accession>A0A7L5E5W5</accession>
<dbReference type="PANTHER" id="PTHR42891">
    <property type="entry name" value="D-GLYCERO-BETA-D-MANNO-HEPTOSE-1,7-BISPHOSPHATE 7-PHOSPHATASE"/>
    <property type="match status" value="1"/>
</dbReference>
<comment type="similarity">
    <text evidence="7">Belongs to the gmhB family.</text>
</comment>
<keyword evidence="2 7" id="KW-0963">Cytoplasm</keyword>
<feature type="active site" description="Proton donor" evidence="8">
    <location>
        <position position="14"/>
    </location>
</feature>
<feature type="binding site" evidence="10">
    <location>
        <position position="14"/>
    </location>
    <ligand>
        <name>Mg(2+)</name>
        <dbReference type="ChEBI" id="CHEBI:18420"/>
    </ligand>
</feature>
<dbReference type="KEGG" id="mrob:HH214_20125"/>
<feature type="site" description="Stabilizes the phosphoryl group" evidence="9">
    <location>
        <position position="55"/>
    </location>
</feature>
<evidence type="ECO:0000256" key="4">
    <source>
        <dbReference type="ARBA" id="ARBA00022801"/>
    </source>
</evidence>
<dbReference type="GO" id="GO:0046872">
    <property type="term" value="F:metal ion binding"/>
    <property type="evidence" value="ECO:0007669"/>
    <property type="project" value="UniProtKB-KW"/>
</dbReference>
<feature type="binding site" evidence="10">
    <location>
        <position position="133"/>
    </location>
    <ligand>
        <name>Mg(2+)</name>
        <dbReference type="ChEBI" id="CHEBI:18420"/>
    </ligand>
</feature>
<dbReference type="NCBIfam" id="TIGR00213">
    <property type="entry name" value="GmhB_yaeD"/>
    <property type="match status" value="1"/>
</dbReference>
<evidence type="ECO:0000313" key="12">
    <source>
        <dbReference type="Proteomes" id="UP000503278"/>
    </source>
</evidence>
<comment type="cofactor">
    <cofactor evidence="10">
        <name>Mg(2+)</name>
        <dbReference type="ChEBI" id="CHEBI:18420"/>
    </cofactor>
</comment>
<dbReference type="InterPro" id="IPR006549">
    <property type="entry name" value="HAD-SF_hydro_IIIA"/>
</dbReference>
<evidence type="ECO:0000256" key="10">
    <source>
        <dbReference type="PIRSR" id="PIRSR004682-4"/>
    </source>
</evidence>
<dbReference type="InterPro" id="IPR023214">
    <property type="entry name" value="HAD_sf"/>
</dbReference>
<dbReference type="GO" id="GO:0005975">
    <property type="term" value="P:carbohydrate metabolic process"/>
    <property type="evidence" value="ECO:0007669"/>
    <property type="project" value="InterPro"/>
</dbReference>
<organism evidence="11 12">
    <name type="scientific">Mucilaginibacter robiniae</name>
    <dbReference type="NCBI Taxonomy" id="2728022"/>
    <lineage>
        <taxon>Bacteria</taxon>
        <taxon>Pseudomonadati</taxon>
        <taxon>Bacteroidota</taxon>
        <taxon>Sphingobacteriia</taxon>
        <taxon>Sphingobacteriales</taxon>
        <taxon>Sphingobacteriaceae</taxon>
        <taxon>Mucilaginibacter</taxon>
    </lineage>
</organism>
<dbReference type="Pfam" id="PF13242">
    <property type="entry name" value="Hydrolase_like"/>
    <property type="match status" value="1"/>
</dbReference>
<dbReference type="InterPro" id="IPR036412">
    <property type="entry name" value="HAD-like_sf"/>
</dbReference>
<dbReference type="CDD" id="cd07503">
    <property type="entry name" value="HAD_HisB-N"/>
    <property type="match status" value="1"/>
</dbReference>
<dbReference type="EC" id="3.1.3.-" evidence="7"/>
<dbReference type="NCBIfam" id="TIGR01662">
    <property type="entry name" value="HAD-SF-IIIA"/>
    <property type="match status" value="1"/>
</dbReference>
<feature type="binding site" evidence="10">
    <location>
        <position position="106"/>
    </location>
    <ligand>
        <name>Zn(2+)</name>
        <dbReference type="ChEBI" id="CHEBI:29105"/>
    </ligand>
</feature>
<sequence length="165" mass="18662">MDTAKNKAVFLDRDGVLNKELGDYVCRLEDFQVLEHNFEALKELQNRGYLLIVATNQGGLAKGWYTEEQLATMHQHLKNLYAEHGVTFTDIYYCPHHPNFTGDCDCRKPKPGLLLRGIEQYNIDPAQSYFIGDRERDVEAGTAAGVTGILINSDQPISEMLDLIK</sequence>
<dbReference type="PANTHER" id="PTHR42891:SF1">
    <property type="entry name" value="D-GLYCERO-BETA-D-MANNO-HEPTOSE-1,7-BISPHOSPHATE 7-PHOSPHATASE"/>
    <property type="match status" value="1"/>
</dbReference>
<keyword evidence="10" id="KW-0862">Zinc</keyword>
<evidence type="ECO:0000256" key="9">
    <source>
        <dbReference type="PIRSR" id="PIRSR004682-3"/>
    </source>
</evidence>
<feature type="site" description="Contributes to substrate recognition" evidence="9">
    <location>
        <position position="107"/>
    </location>
</feature>
<dbReference type="Proteomes" id="UP000503278">
    <property type="component" value="Chromosome"/>
</dbReference>
<feature type="binding site" evidence="10">
    <location>
        <position position="104"/>
    </location>
    <ligand>
        <name>Zn(2+)</name>
        <dbReference type="ChEBI" id="CHEBI:29105"/>
    </ligand>
</feature>
<keyword evidence="10" id="KW-0460">Magnesium</keyword>
<evidence type="ECO:0000256" key="7">
    <source>
        <dbReference type="PIRNR" id="PIRNR004682"/>
    </source>
</evidence>
<dbReference type="Gene3D" id="3.40.50.1000">
    <property type="entry name" value="HAD superfamily/HAD-like"/>
    <property type="match status" value="1"/>
</dbReference>
<feature type="active site" description="Nucleophile" evidence="8">
    <location>
        <position position="12"/>
    </location>
</feature>
<feature type="site" description="Stabilizes the phosphoryl group" evidence="9">
    <location>
        <position position="108"/>
    </location>
</feature>
<evidence type="ECO:0000256" key="3">
    <source>
        <dbReference type="ARBA" id="ARBA00022723"/>
    </source>
</evidence>
<name>A0A7L5E5W5_9SPHI</name>
<dbReference type="InterPro" id="IPR006543">
    <property type="entry name" value="Histidinol-phos"/>
</dbReference>
<proteinExistence type="inferred from homology"/>
<dbReference type="InterPro" id="IPR004446">
    <property type="entry name" value="Heptose_bisP_phosphatase"/>
</dbReference>
<feature type="binding site" evidence="10">
    <location>
        <position position="12"/>
    </location>
    <ligand>
        <name>Mg(2+)</name>
        <dbReference type="ChEBI" id="CHEBI:18420"/>
    </ligand>
</feature>
<dbReference type="GO" id="GO:0016791">
    <property type="term" value="F:phosphatase activity"/>
    <property type="evidence" value="ECO:0007669"/>
    <property type="project" value="InterPro"/>
</dbReference>
<feature type="binding site" evidence="10">
    <location>
        <position position="94"/>
    </location>
    <ligand>
        <name>Zn(2+)</name>
        <dbReference type="ChEBI" id="CHEBI:29105"/>
    </ligand>
</feature>
<keyword evidence="4 7" id="KW-0378">Hydrolase</keyword>
<keyword evidence="3 10" id="KW-0479">Metal-binding</keyword>
<comment type="cofactor">
    <cofactor evidence="10">
        <name>Zn(2+)</name>
        <dbReference type="ChEBI" id="CHEBI:29105"/>
    </cofactor>
</comment>
<gene>
    <name evidence="11" type="ORF">HH214_20125</name>
</gene>
<comment type="subcellular location">
    <subcellularLocation>
        <location evidence="1 7">Cytoplasm</location>
    </subcellularLocation>
</comment>
<dbReference type="RefSeq" id="WP_169610699.1">
    <property type="nucleotide sequence ID" value="NZ_CP051682.1"/>
</dbReference>
<evidence type="ECO:0000256" key="6">
    <source>
        <dbReference type="ARBA" id="ARBA00031828"/>
    </source>
</evidence>
<feature type="binding site" evidence="10">
    <location>
        <position position="96"/>
    </location>
    <ligand>
        <name>Zn(2+)</name>
        <dbReference type="ChEBI" id="CHEBI:29105"/>
    </ligand>
</feature>